<dbReference type="STRING" id="1089553.Tph_c14940"/>
<dbReference type="SMART" id="SM00028">
    <property type="entry name" value="TPR"/>
    <property type="match status" value="7"/>
</dbReference>
<dbReference type="RefSeq" id="WP_015050582.1">
    <property type="nucleotide sequence ID" value="NC_018870.1"/>
</dbReference>
<dbReference type="PANTHER" id="PTHR44943">
    <property type="entry name" value="CELLULOSE SYNTHASE OPERON PROTEIN C"/>
    <property type="match status" value="1"/>
</dbReference>
<dbReference type="EMBL" id="CP003732">
    <property type="protein sequence ID" value="AFV11702.1"/>
    <property type="molecule type" value="Genomic_DNA"/>
</dbReference>
<evidence type="ECO:0000256" key="1">
    <source>
        <dbReference type="ARBA" id="ARBA00022737"/>
    </source>
</evidence>
<dbReference type="InterPro" id="IPR019734">
    <property type="entry name" value="TPR_rpt"/>
</dbReference>
<feature type="repeat" description="TPR" evidence="3">
    <location>
        <begin position="93"/>
        <end position="126"/>
    </location>
</feature>
<gene>
    <name evidence="4" type="ordered locus">Tph_c14940</name>
</gene>
<proteinExistence type="predicted"/>
<dbReference type="InterPro" id="IPR051685">
    <property type="entry name" value="Ycf3/AcsC/BcsC/TPR_MFPF"/>
</dbReference>
<dbReference type="PROSITE" id="PS50005">
    <property type="entry name" value="TPR"/>
    <property type="match status" value="3"/>
</dbReference>
<evidence type="ECO:0000313" key="4">
    <source>
        <dbReference type="EMBL" id="AFV11702.1"/>
    </source>
</evidence>
<dbReference type="Proteomes" id="UP000000467">
    <property type="component" value="Chromosome"/>
</dbReference>
<reference evidence="4 5" key="1">
    <citation type="journal article" date="2012" name="BMC Genomics">
        <title>Genome-guided analysis of physiological and morphological traits of the fermentative acetate oxidizer Thermacetogenium phaeum.</title>
        <authorList>
            <person name="Oehler D."/>
            <person name="Poehlein A."/>
            <person name="Leimbach A."/>
            <person name="Muller N."/>
            <person name="Daniel R."/>
            <person name="Gottschalk G."/>
            <person name="Schink B."/>
        </authorList>
    </citation>
    <scope>NUCLEOTIDE SEQUENCE [LARGE SCALE GENOMIC DNA]</scope>
    <source>
        <strain evidence="5">ATCC BAA-254 / DSM 26808 / PB</strain>
    </source>
</reference>
<protein>
    <submittedName>
        <fullName evidence="4">TPR_2 repeat domain-containing protein</fullName>
    </submittedName>
</protein>
<keyword evidence="1" id="KW-0677">Repeat</keyword>
<keyword evidence="2 3" id="KW-0802">TPR repeat</keyword>
<evidence type="ECO:0000256" key="3">
    <source>
        <dbReference type="PROSITE-ProRule" id="PRU00339"/>
    </source>
</evidence>
<feature type="repeat" description="TPR" evidence="3">
    <location>
        <begin position="230"/>
        <end position="263"/>
    </location>
</feature>
<dbReference type="HOGENOM" id="CLU_847122_0_0_9"/>
<evidence type="ECO:0000313" key="5">
    <source>
        <dbReference type="Proteomes" id="UP000000467"/>
    </source>
</evidence>
<dbReference type="Pfam" id="PF04733">
    <property type="entry name" value="Coatomer_E"/>
    <property type="match status" value="1"/>
</dbReference>
<sequence>MQSSPFRIAKIFSQLLSLLERWRRRERGKSLQKLYFVRTEPITLQYHFSPAGECQQDSPESWCCRAEEMISNACYREAEICFDCALEVEPSNGRALAGKGFCLYKLGDIEKALSYLLKASQASPKDKILLNNIAICYCHLNCYRQALQYLEKAQNFGLVSEALLNNKGYCLAKLNRHAEACATFKSALETSQEESVELLSNLAAALLKSGKPKEAVYYFDLALHLKPDEPVLLNNVAVYLAEQGRLDLALKCCNQALSLDPGNLTFLCNKGACLALMGKYEEAVNCLKKVIAQDRENYHAWSIMAVIHQRMGDQVSALSCFNKSLGLA</sequence>
<accession>K4LI15</accession>
<keyword evidence="5" id="KW-1185">Reference proteome</keyword>
<dbReference type="SUPFAM" id="SSF48452">
    <property type="entry name" value="TPR-like"/>
    <property type="match status" value="1"/>
</dbReference>
<evidence type="ECO:0000256" key="2">
    <source>
        <dbReference type="ARBA" id="ARBA00022803"/>
    </source>
</evidence>
<dbReference type="InterPro" id="IPR011990">
    <property type="entry name" value="TPR-like_helical_dom_sf"/>
</dbReference>
<dbReference type="eggNOG" id="COG0457">
    <property type="taxonomic scope" value="Bacteria"/>
</dbReference>
<dbReference type="AlphaFoldDB" id="K4LI15"/>
<organism evidence="4 5">
    <name type="scientific">Thermacetogenium phaeum (strain ATCC BAA-254 / DSM 26808 / PB)</name>
    <dbReference type="NCBI Taxonomy" id="1089553"/>
    <lineage>
        <taxon>Bacteria</taxon>
        <taxon>Bacillati</taxon>
        <taxon>Bacillota</taxon>
        <taxon>Clostridia</taxon>
        <taxon>Thermoanaerobacterales</taxon>
        <taxon>Thermoanaerobacteraceae</taxon>
        <taxon>Thermacetogenium</taxon>
    </lineage>
</organism>
<feature type="repeat" description="TPR" evidence="3">
    <location>
        <begin position="196"/>
        <end position="229"/>
    </location>
</feature>
<dbReference type="OrthoDB" id="1721581at2"/>
<dbReference type="Gene3D" id="1.25.40.10">
    <property type="entry name" value="Tetratricopeptide repeat domain"/>
    <property type="match status" value="2"/>
</dbReference>
<dbReference type="KEGG" id="tpz:Tph_c14940"/>
<dbReference type="PANTHER" id="PTHR44943:SF8">
    <property type="entry name" value="TPR REPEAT-CONTAINING PROTEIN MJ0263"/>
    <property type="match status" value="1"/>
</dbReference>
<name>K4LI15_THEPS</name>